<dbReference type="EMBL" id="SNZP01000001">
    <property type="protein sequence ID" value="TDR82624.1"/>
    <property type="molecule type" value="Genomic_DNA"/>
</dbReference>
<gene>
    <name evidence="1" type="ORF">DFP86_1019</name>
</gene>
<sequence>MMQLLAARIDRSRRILVNARLDGYPAYFYIDPAAVPAWLQQSAVSADEALALLQAHWERLAPALEKQVRRHGNDFVVTTDSLDLPR</sequence>
<dbReference type="Proteomes" id="UP000295611">
    <property type="component" value="Unassembled WGS sequence"/>
</dbReference>
<accession>A0A4R7BC67</accession>
<comment type="caution">
    <text evidence="1">The sequence shown here is derived from an EMBL/GenBank/DDBJ whole genome shotgun (WGS) entry which is preliminary data.</text>
</comment>
<keyword evidence="2" id="KW-1185">Reference proteome</keyword>
<name>A0A4R7BC67_9NEIS</name>
<dbReference type="OrthoDB" id="8592390at2"/>
<evidence type="ECO:0000313" key="1">
    <source>
        <dbReference type="EMBL" id="TDR82624.1"/>
    </source>
</evidence>
<dbReference type="RefSeq" id="WP_133677960.1">
    <property type="nucleotide sequence ID" value="NZ_SNZP01000001.1"/>
</dbReference>
<organism evidence="1 2">
    <name type="scientific">Paludibacterium purpuratum</name>
    <dbReference type="NCBI Taxonomy" id="1144873"/>
    <lineage>
        <taxon>Bacteria</taxon>
        <taxon>Pseudomonadati</taxon>
        <taxon>Pseudomonadota</taxon>
        <taxon>Betaproteobacteria</taxon>
        <taxon>Neisseriales</taxon>
        <taxon>Chromobacteriaceae</taxon>
        <taxon>Paludibacterium</taxon>
    </lineage>
</organism>
<dbReference type="AlphaFoldDB" id="A0A4R7BC67"/>
<proteinExistence type="predicted"/>
<evidence type="ECO:0000313" key="2">
    <source>
        <dbReference type="Proteomes" id="UP000295611"/>
    </source>
</evidence>
<reference evidence="1 2" key="1">
    <citation type="submission" date="2019-03" db="EMBL/GenBank/DDBJ databases">
        <title>Genomic Encyclopedia of Type Strains, Phase III (KMG-III): the genomes of soil and plant-associated and newly described type strains.</title>
        <authorList>
            <person name="Whitman W."/>
        </authorList>
    </citation>
    <scope>NUCLEOTIDE SEQUENCE [LARGE SCALE GENOMIC DNA]</scope>
    <source>
        <strain evidence="1 2">CECT 8976</strain>
    </source>
</reference>
<protein>
    <submittedName>
        <fullName evidence="1">Uncharacterized protein</fullName>
    </submittedName>
</protein>